<dbReference type="Proteomes" id="UP000798808">
    <property type="component" value="Unassembled WGS sequence"/>
</dbReference>
<dbReference type="InterPro" id="IPR026444">
    <property type="entry name" value="Secre_tail"/>
</dbReference>
<evidence type="ECO:0000313" key="2">
    <source>
        <dbReference type="EMBL" id="MTI24048.1"/>
    </source>
</evidence>
<comment type="caution">
    <text evidence="2">The sequence shown here is derived from an EMBL/GenBank/DDBJ whole genome shotgun (WGS) entry which is preliminary data.</text>
</comment>
<dbReference type="Gene3D" id="2.60.40.740">
    <property type="match status" value="1"/>
</dbReference>
<feature type="signal peptide" evidence="1">
    <location>
        <begin position="1"/>
        <end position="23"/>
    </location>
</feature>
<dbReference type="PANTHER" id="PTHR35580:SF1">
    <property type="entry name" value="PHYTASE-LIKE DOMAIN-CONTAINING PROTEIN"/>
    <property type="match status" value="1"/>
</dbReference>
<name>A0ABW9RKY7_9BACT</name>
<accession>A0ABW9RKY7</accession>
<protein>
    <submittedName>
        <fullName evidence="2">T9SS type A sorting domain-containing protein</fullName>
    </submittedName>
</protein>
<feature type="chain" id="PRO_5046010253" evidence="1">
    <location>
        <begin position="24"/>
        <end position="1104"/>
    </location>
</feature>
<dbReference type="NCBIfam" id="TIGR04183">
    <property type="entry name" value="Por_Secre_tail"/>
    <property type="match status" value="1"/>
</dbReference>
<dbReference type="EMBL" id="SMLW01000356">
    <property type="protein sequence ID" value="MTI24048.1"/>
    <property type="molecule type" value="Genomic_DNA"/>
</dbReference>
<dbReference type="InterPro" id="IPR052918">
    <property type="entry name" value="Motility_Chemotaxis_Reg"/>
</dbReference>
<evidence type="ECO:0000256" key="1">
    <source>
        <dbReference type="SAM" id="SignalP"/>
    </source>
</evidence>
<dbReference type="RefSeq" id="WP_155169591.1">
    <property type="nucleotide sequence ID" value="NZ_BAAAFL010000053.1"/>
</dbReference>
<sequence>MKKLALIIRSGILCLTALQYAHAQTVSIGYDDHGEIVPNSVSLNASFDGSAQLDYLRIGSPDEFSWILLGYDEHKVYTTIFNIYDLEVQFLELTLKDLNGDVNWDNVKVSLLDQYNEQFTPLGNYLESAEYLDDGWIKFKIPVDELNRHGEVQYILLPWSFGVNIGLKKAVFTGAQAPFVWFGPDKFDNAIKENREGQSELIFSNNSDLIIDEVSVFVDTYEEAITRTSMPFFSAWEISLLPGDNNISTRITTTNGEVYYSDTVEVHKGEGISYAITDVSCYGGSDGAISVTINSGESPFEYSWSNGNTGSDVTGLSAGVYILTITDARGKTAKASIWIEEPSELGISTSRVGCSGDSILLDISGGSAPYQYSIDGGAMQPLGDTKGFGQALASMQETDPTNHHDFDRIEGLGLDKEDNIYSAGNYHGKFSINTPDGEIILGKDDNKGGYYVSLDHRGNYRWGVHTESVTPSTSWRDATFGDIAVDEEGNNTFLLRAINPLRLLPFGNQLNKGYYMVQLSPNGQLNWIKRLGFESIRVESDLYGHLYLVGKKDASVPGNGGSDMVLIKYTANGDVIWEKEFAGRKLEWCYDLFIDRGGDIYITGWFSGDISFNSIKLQSKGFSDTYIAKLSSSGDVVWIQTISGDNHTSAGYQLATDERGNLFVGVRVKGFGYIDGEVIHNNQSLLRLNSADGSLIWVRPFFLNEFLDTSGIYEVLCHDDKVYLTAQGFVGIMQPGDLVEGINNNSFLEFDYDGNITFAKEIAYAGYEDYKSTPIVLQSNGQILVPGYDRSRISLSKYGPSDVKTIFVEEADYLSITDANSCMDATEDLDIGDIKPEAPSICTISSMDEGNLINISLNGAVDYNIYKETTATGQFEFIGSTRSGEFFDDSSHNWERSFKYVVTAVDECMNESDYSDFHRTMHLTVNEGNLGQINLIWDGYEGFDYNSFKIYRGSSPTDMELLTSVPAYLFTYTDLDPSVFTQYYQIRIENNDSCSINSASFSGGRLAEENTAREVGSNLAANFGEVGNLTFYPNPSHDRVNVRFSPDGDEYELKVIDAAGRVVRDIEGIFDRAVIKKGELPAGIYNVVLSKSSGKRLHGRVVFR</sequence>
<evidence type="ECO:0000313" key="3">
    <source>
        <dbReference type="Proteomes" id="UP000798808"/>
    </source>
</evidence>
<proteinExistence type="predicted"/>
<dbReference type="InterPro" id="IPR013783">
    <property type="entry name" value="Ig-like_fold"/>
</dbReference>
<dbReference type="Gene3D" id="2.60.40.10">
    <property type="entry name" value="Immunoglobulins"/>
    <property type="match status" value="1"/>
</dbReference>
<keyword evidence="3" id="KW-1185">Reference proteome</keyword>
<dbReference type="Pfam" id="PF13573">
    <property type="entry name" value="SprB"/>
    <property type="match status" value="2"/>
</dbReference>
<keyword evidence="1" id="KW-0732">Signal</keyword>
<organism evidence="2 3">
    <name type="scientific">Fulvivirga kasyanovii</name>
    <dbReference type="NCBI Taxonomy" id="396812"/>
    <lineage>
        <taxon>Bacteria</taxon>
        <taxon>Pseudomonadati</taxon>
        <taxon>Bacteroidota</taxon>
        <taxon>Cytophagia</taxon>
        <taxon>Cytophagales</taxon>
        <taxon>Fulvivirgaceae</taxon>
        <taxon>Fulvivirga</taxon>
    </lineage>
</organism>
<dbReference type="InterPro" id="IPR025667">
    <property type="entry name" value="SprB_repeat"/>
</dbReference>
<reference evidence="2 3" key="1">
    <citation type="submission" date="2019-02" db="EMBL/GenBank/DDBJ databases">
        <authorList>
            <person name="Goldberg S.R."/>
            <person name="Haltli B.A."/>
            <person name="Correa H."/>
            <person name="Russell K.G."/>
        </authorList>
    </citation>
    <scope>NUCLEOTIDE SEQUENCE [LARGE SCALE GENOMIC DNA]</scope>
    <source>
        <strain evidence="2 3">JCM 16186</strain>
    </source>
</reference>
<gene>
    <name evidence="2" type="ORF">E1163_03725</name>
</gene>
<dbReference type="PANTHER" id="PTHR35580">
    <property type="entry name" value="CELL SURFACE GLYCOPROTEIN (S-LAYER PROTEIN)-LIKE PROTEIN"/>
    <property type="match status" value="1"/>
</dbReference>